<dbReference type="OrthoDB" id="9771683at2"/>
<keyword evidence="2" id="KW-0812">Transmembrane</keyword>
<dbReference type="STRING" id="1653476.THC_1603"/>
<evidence type="ECO:0000256" key="1">
    <source>
        <dbReference type="SAM" id="Coils"/>
    </source>
</evidence>
<keyword evidence="4" id="KW-1185">Reference proteome</keyword>
<dbReference type="Proteomes" id="UP000068196">
    <property type="component" value="Chromosome"/>
</dbReference>
<evidence type="ECO:0000313" key="3">
    <source>
        <dbReference type="EMBL" id="BAU23967.1"/>
    </source>
</evidence>
<proteinExistence type="predicted"/>
<dbReference type="KEGG" id="cthi:THC_1603"/>
<feature type="transmembrane region" description="Helical" evidence="2">
    <location>
        <begin position="577"/>
        <end position="598"/>
    </location>
</feature>
<dbReference type="SUPFAM" id="SSF48452">
    <property type="entry name" value="TPR-like"/>
    <property type="match status" value="1"/>
</dbReference>
<keyword evidence="1" id="KW-0175">Coiled coil</keyword>
<dbReference type="AlphaFoldDB" id="A0A0U5AZN9"/>
<evidence type="ECO:0000256" key="2">
    <source>
        <dbReference type="SAM" id="Phobius"/>
    </source>
</evidence>
<name>A0A0U5AZN9_9BACT</name>
<keyword evidence="2" id="KW-1133">Transmembrane helix</keyword>
<reference evidence="4" key="2">
    <citation type="journal article" date="2016" name="Int. J. Syst. Evol. Microbiol.">
        <title>Caldimicrobium thiodismutans sp. nov., a sulfur-disproportionating bacterium isolated from a hot spring.</title>
        <authorList>
            <person name="Kojima H."/>
            <person name="Umezawa K."/>
            <person name="Fukui M."/>
        </authorList>
    </citation>
    <scope>NUCLEOTIDE SEQUENCE [LARGE SCALE GENOMIC DNA]</scope>
    <source>
        <strain evidence="4">TF1</strain>
    </source>
</reference>
<dbReference type="InterPro" id="IPR011990">
    <property type="entry name" value="TPR-like_helical_dom_sf"/>
</dbReference>
<dbReference type="RefSeq" id="WP_068515857.1">
    <property type="nucleotide sequence ID" value="NZ_AP014945.1"/>
</dbReference>
<keyword evidence="2" id="KW-0472">Membrane</keyword>
<accession>A0A0U5AZN9</accession>
<gene>
    <name evidence="3" type="ORF">THC_1603</name>
</gene>
<protein>
    <submittedName>
        <fullName evidence="3">Uncharacterized protein</fullName>
    </submittedName>
</protein>
<sequence>MYLRIIENKPLFRLLFKTRAEDVWALLEDLLLKHFEKKNIFLFEAQPEKIYHLNEIIHQLKDIFQKELTSAPPPYVFFLSKKNQPPPQSYLLRPGKIYFTSDLKKDLQDALSEIKLFFKIEGLREDLLELVLPATSEPNLILPYKEIFFSPKDQKCFFCRTYLHESHNCPGLEVIDIYSSYSKLLNYSLRELSEKIKANLLTEEPQDEILSLFFSRNFYLFPSFLRVVFYLYGEIDNFSMLGLNFSLPVKGGELSLALEDLIHRRFEQAERRFKAIEEEDFRKELGLSQIEFFKGDFNRALYYLESALSMVNTPFLKGFIYFYKGYIYHYLGDPFNAEENYKLSLKEDSSFFPSFYYLNLLIYEREELVEKIFPFFQHPYVIYLSFLEPVFIKHQKVLEEYLEKAMDRIREETVERLKEAEDKFHKIKDIMLEEEISEINEKLRKIRKEAYEGGIALVEKAGKRAMELALELNGYIFSKLKKYQKELASYKDRYQILVEFWNKYPYKAEDVYFGQRLKSSYEIMDKLSKLMKRSEIAKELKFIGKEITKLKQQLEDLGKLKPMLEKKWKFRKKLVKFIRNFSLAEAGLLLIYIIPMFYQNLNLLGPFLSLPYFFLFSFLLFLIVLILVQFED</sequence>
<feature type="transmembrane region" description="Helical" evidence="2">
    <location>
        <begin position="610"/>
        <end position="630"/>
    </location>
</feature>
<evidence type="ECO:0000313" key="4">
    <source>
        <dbReference type="Proteomes" id="UP000068196"/>
    </source>
</evidence>
<dbReference type="EMBL" id="AP014945">
    <property type="protein sequence ID" value="BAU23967.1"/>
    <property type="molecule type" value="Genomic_DNA"/>
</dbReference>
<reference evidence="3 4" key="1">
    <citation type="journal article" date="2016" name="Int. J. Syst. Evol. Microbiol.">
        <title>Caldimicrobium thiodismutans sp. nov., a sulfur-disproportionating bacterium isolated from a hot spring, and emended description of the genus Caldimicrobium.</title>
        <authorList>
            <person name="Kojima H."/>
            <person name="Umezawa K."/>
            <person name="Fukui M."/>
        </authorList>
    </citation>
    <scope>NUCLEOTIDE SEQUENCE [LARGE SCALE GENOMIC DNA]</scope>
    <source>
        <strain evidence="3 4">TF1</strain>
    </source>
</reference>
<organism evidence="3 4">
    <name type="scientific">Caldimicrobium thiodismutans</name>
    <dbReference type="NCBI Taxonomy" id="1653476"/>
    <lineage>
        <taxon>Bacteria</taxon>
        <taxon>Pseudomonadati</taxon>
        <taxon>Thermodesulfobacteriota</taxon>
        <taxon>Thermodesulfobacteria</taxon>
        <taxon>Thermodesulfobacteriales</taxon>
        <taxon>Thermodesulfobacteriaceae</taxon>
        <taxon>Caldimicrobium</taxon>
    </lineage>
</organism>
<feature type="coiled-coil region" evidence="1">
    <location>
        <begin position="410"/>
        <end position="449"/>
    </location>
</feature>